<keyword evidence="2" id="KW-1185">Reference proteome</keyword>
<dbReference type="Proteomes" id="UP001164746">
    <property type="component" value="Chromosome 13"/>
</dbReference>
<proteinExistence type="predicted"/>
<organism evidence="1 2">
    <name type="scientific">Mya arenaria</name>
    <name type="common">Soft-shell clam</name>
    <dbReference type="NCBI Taxonomy" id="6604"/>
    <lineage>
        <taxon>Eukaryota</taxon>
        <taxon>Metazoa</taxon>
        <taxon>Spiralia</taxon>
        <taxon>Lophotrochozoa</taxon>
        <taxon>Mollusca</taxon>
        <taxon>Bivalvia</taxon>
        <taxon>Autobranchia</taxon>
        <taxon>Heteroconchia</taxon>
        <taxon>Euheterodonta</taxon>
        <taxon>Imparidentia</taxon>
        <taxon>Neoheterodontei</taxon>
        <taxon>Myida</taxon>
        <taxon>Myoidea</taxon>
        <taxon>Myidae</taxon>
        <taxon>Mya</taxon>
    </lineage>
</organism>
<evidence type="ECO:0000313" key="1">
    <source>
        <dbReference type="EMBL" id="WAR23434.1"/>
    </source>
</evidence>
<sequence length="155" mass="16523">MDLKLTTCILCVVSIIGHTEHQLVKDLHAVFGNLALSKSNVLSMVQSTAARAYNSYKSCINVTTRNNCTSEKAYFFKNFIKAGVSYGKCGAQTNPFFSDYAGKIQCPSDAANDNVTQTPSGGGQSRGTTHTNGSGLVKQTLATLLITVAFVCISL</sequence>
<evidence type="ECO:0000313" key="2">
    <source>
        <dbReference type="Proteomes" id="UP001164746"/>
    </source>
</evidence>
<protein>
    <submittedName>
        <fullName evidence="1">Uncharacterized protein</fullName>
    </submittedName>
</protein>
<dbReference type="EMBL" id="CP111024">
    <property type="protein sequence ID" value="WAR23434.1"/>
    <property type="molecule type" value="Genomic_DNA"/>
</dbReference>
<reference evidence="1" key="1">
    <citation type="submission" date="2022-11" db="EMBL/GenBank/DDBJ databases">
        <title>Centuries of genome instability and evolution in soft-shell clam transmissible cancer (bioRxiv).</title>
        <authorList>
            <person name="Hart S.F.M."/>
            <person name="Yonemitsu M.A."/>
            <person name="Giersch R.M."/>
            <person name="Beal B.F."/>
            <person name="Arriagada G."/>
            <person name="Davis B.W."/>
            <person name="Ostrander E.A."/>
            <person name="Goff S.P."/>
            <person name="Metzger M.J."/>
        </authorList>
    </citation>
    <scope>NUCLEOTIDE SEQUENCE</scope>
    <source>
        <strain evidence="1">MELC-2E11</strain>
        <tissue evidence="1">Siphon/mantle</tissue>
    </source>
</reference>
<accession>A0ABY7FRF1</accession>
<name>A0ABY7FRF1_MYAAR</name>
<gene>
    <name evidence="1" type="ORF">MAR_037103</name>
</gene>